<protein>
    <submittedName>
        <fullName evidence="1">Uncharacterized protein</fullName>
    </submittedName>
</protein>
<dbReference type="OrthoDB" id="281433at2"/>
<keyword evidence="2" id="KW-1185">Reference proteome</keyword>
<dbReference type="RefSeq" id="WP_067860145.1">
    <property type="nucleotide sequence ID" value="NZ_CP011502.1"/>
</dbReference>
<sequence length="72" mass="8160">MEIEALGRAGNVQLARDLGRKFPGLLIQGDTLRILLSDLEEEAPESFALETVRDWIATYEELMAQRGLRLPY</sequence>
<organism evidence="1 2">
    <name type="scientific">Aeromicrobium erythreum</name>
    <dbReference type="NCBI Taxonomy" id="2041"/>
    <lineage>
        <taxon>Bacteria</taxon>
        <taxon>Bacillati</taxon>
        <taxon>Actinomycetota</taxon>
        <taxon>Actinomycetes</taxon>
        <taxon>Propionibacteriales</taxon>
        <taxon>Nocardioidaceae</taxon>
        <taxon>Aeromicrobium</taxon>
    </lineage>
</organism>
<dbReference type="PATRIC" id="fig|2041.4.peg.3000"/>
<dbReference type="Proteomes" id="UP000067689">
    <property type="component" value="Chromosome"/>
</dbReference>
<evidence type="ECO:0000313" key="2">
    <source>
        <dbReference type="Proteomes" id="UP000067689"/>
    </source>
</evidence>
<name>A0A0U3KM96_9ACTN</name>
<dbReference type="Pfam" id="PF22281">
    <property type="entry name" value="DUF6959"/>
    <property type="match status" value="1"/>
</dbReference>
<dbReference type="AlphaFoldDB" id="A0A0U3KM96"/>
<gene>
    <name evidence="1" type="ORF">AERYTH_14380</name>
</gene>
<dbReference type="InterPro" id="IPR053801">
    <property type="entry name" value="DUF6959"/>
</dbReference>
<proteinExistence type="predicted"/>
<accession>A0A0U3KM96</accession>
<dbReference type="EMBL" id="CP011502">
    <property type="protein sequence ID" value="ALX05795.1"/>
    <property type="molecule type" value="Genomic_DNA"/>
</dbReference>
<dbReference type="KEGG" id="aer:AERYTH_14380"/>
<reference evidence="1 2" key="1">
    <citation type="journal article" date="1991" name="Int. J. Syst. Bacteriol.">
        <title>Description of the erythromycin-producing bacterium Arthrobacter sp. strain NRRL B-3381 as Aeromicrobium erythreum gen. nov., sp. nov.</title>
        <authorList>
            <person name="Miller E.S."/>
            <person name="Woese C.R."/>
            <person name="Brenner S."/>
        </authorList>
    </citation>
    <scope>NUCLEOTIDE SEQUENCE [LARGE SCALE GENOMIC DNA]</scope>
    <source>
        <strain evidence="1 2">AR18</strain>
    </source>
</reference>
<evidence type="ECO:0000313" key="1">
    <source>
        <dbReference type="EMBL" id="ALX05795.1"/>
    </source>
</evidence>